<accession>A0AC61NEV2</accession>
<gene>
    <name evidence="1" type="ORF">K4L44_16195</name>
</gene>
<keyword evidence="2" id="KW-1185">Reference proteome</keyword>
<proteinExistence type="predicted"/>
<dbReference type="Proteomes" id="UP000826212">
    <property type="component" value="Chromosome"/>
</dbReference>
<reference evidence="1" key="1">
    <citation type="submission" date="2021-08" db="EMBL/GenBank/DDBJ databases">
        <title>Novel anaerobic bacterium isolated from sea squirt in East Sea, Republic of Korea.</title>
        <authorList>
            <person name="Nguyen T.H."/>
            <person name="Li Z."/>
            <person name="Lee Y.-J."/>
            <person name="Ko J."/>
            <person name="Kim S.-G."/>
        </authorList>
    </citation>
    <scope>NUCLEOTIDE SEQUENCE</scope>
    <source>
        <strain evidence="1">KCTC 25031</strain>
    </source>
</reference>
<organism evidence="1 2">
    <name type="scientific">Halosquirtibacter laminarini</name>
    <dbReference type="NCBI Taxonomy" id="3374600"/>
    <lineage>
        <taxon>Bacteria</taxon>
        <taxon>Pseudomonadati</taxon>
        <taxon>Bacteroidota</taxon>
        <taxon>Bacteroidia</taxon>
        <taxon>Marinilabiliales</taxon>
        <taxon>Prolixibacteraceae</taxon>
        <taxon>Halosquirtibacter</taxon>
    </lineage>
</organism>
<evidence type="ECO:0000313" key="1">
    <source>
        <dbReference type="EMBL" id="QZE14048.1"/>
    </source>
</evidence>
<sequence>MIDQSTIDKVIDTAKIEEVVGEEVDLRKRGVNLLGLCPFHNEKTPSFTVSPAKGIFKCFGCGEAGDSIGFVMKFQRINFFDAIRVLAKRYHIEYEEEEESPEAALRRKEREARQVILTWTQGYYNSLLKNLKTSNNHPGFIPFLQKWNITEDMIENYHIGLSISKGDNLYKTLTSKGFKKEIIVSTSLVSEGENEMDDFFRNELIFPIHSIAGRVSGFCSINLNNMDSQEGFKILSDNPSFQSEKEILGLFQAKGDSLKKKCCHIISHPLEMLYLFSNQQQNSVFIPQGTLSNKQIKQITRFTNSITLWSDKSMSSVLECYNRISILIHEGVNVKIVDTQSENLTHYLKDQRTSIIEDHITNSKDWLHFLVETLYPIKESLGMDNTAIFNKIIQIVSIIPDAIVKGVYVTEFSRLVNLPEELIWSELKNIGK</sequence>
<name>A0AC61NEV2_9BACT</name>
<evidence type="ECO:0000313" key="2">
    <source>
        <dbReference type="Proteomes" id="UP000826212"/>
    </source>
</evidence>
<dbReference type="EMBL" id="CP081303">
    <property type="protein sequence ID" value="QZE14048.1"/>
    <property type="molecule type" value="Genomic_DNA"/>
</dbReference>
<protein>
    <submittedName>
        <fullName evidence="1">Uncharacterized protein</fullName>
    </submittedName>
</protein>